<dbReference type="Proteomes" id="UP000072763">
    <property type="component" value="Unassembled WGS sequence"/>
</dbReference>
<sequence length="109" mass="11678">MTTSRGQDVTFTLLTVAALVTAVIAWVIYQFTLMVYTPCGGAGTCSEGAQQGIYIGFLVAEVLSISLPPLGGLVRRRKGLSFWWLPLVSIACVIAALMLSWPLNVWAAS</sequence>
<evidence type="ECO:0000313" key="3">
    <source>
        <dbReference type="Proteomes" id="UP000072763"/>
    </source>
</evidence>
<organism evidence="2 3">
    <name type="scientific">Curtobacterium oceanosedimentum</name>
    <dbReference type="NCBI Taxonomy" id="465820"/>
    <lineage>
        <taxon>Bacteria</taxon>
        <taxon>Bacillati</taxon>
        <taxon>Actinomycetota</taxon>
        <taxon>Actinomycetes</taxon>
        <taxon>Micrococcales</taxon>
        <taxon>Microbacteriaceae</taxon>
        <taxon>Curtobacterium</taxon>
    </lineage>
</organism>
<evidence type="ECO:0000256" key="1">
    <source>
        <dbReference type="SAM" id="Phobius"/>
    </source>
</evidence>
<proteinExistence type="predicted"/>
<keyword evidence="1" id="KW-0812">Transmembrane</keyword>
<reference evidence="2 3" key="1">
    <citation type="journal article" date="2016" name="Front. Microbiol.">
        <title>Genomic Resource of Rice Seed Associated Bacteria.</title>
        <authorList>
            <person name="Midha S."/>
            <person name="Bansal K."/>
            <person name="Sharma S."/>
            <person name="Kumar N."/>
            <person name="Patil P.P."/>
            <person name="Chaudhry V."/>
            <person name="Patil P.B."/>
        </authorList>
    </citation>
    <scope>NUCLEOTIDE SEQUENCE [LARGE SCALE GENOMIC DNA]</scope>
    <source>
        <strain evidence="2 3">NS359</strain>
    </source>
</reference>
<gene>
    <name evidence="2" type="ORF">NS359_06010</name>
</gene>
<feature type="transmembrane region" description="Helical" evidence="1">
    <location>
        <begin position="82"/>
        <end position="103"/>
    </location>
</feature>
<feature type="transmembrane region" description="Helical" evidence="1">
    <location>
        <begin position="12"/>
        <end position="32"/>
    </location>
</feature>
<comment type="caution">
    <text evidence="2">The sequence shown here is derived from an EMBL/GenBank/DDBJ whole genome shotgun (WGS) entry which is preliminary data.</text>
</comment>
<accession>A0A147DRZ6</accession>
<keyword evidence="1" id="KW-1133">Transmembrane helix</keyword>
<dbReference type="AlphaFoldDB" id="A0A147DRZ6"/>
<dbReference type="EMBL" id="LDRC01000028">
    <property type="protein sequence ID" value="KTR52532.1"/>
    <property type="molecule type" value="Genomic_DNA"/>
</dbReference>
<protein>
    <submittedName>
        <fullName evidence="2">Uncharacterized protein</fullName>
    </submittedName>
</protein>
<evidence type="ECO:0000313" key="2">
    <source>
        <dbReference type="EMBL" id="KTR52532.1"/>
    </source>
</evidence>
<feature type="transmembrane region" description="Helical" evidence="1">
    <location>
        <begin position="52"/>
        <end position="70"/>
    </location>
</feature>
<keyword evidence="1" id="KW-0472">Membrane</keyword>
<dbReference type="PATRIC" id="fig|465820.4.peg.1263"/>
<name>A0A147DRZ6_9MICO</name>